<evidence type="ECO:0000313" key="6">
    <source>
        <dbReference type="EMBL" id="RGT07679.1"/>
    </source>
</evidence>
<organism evidence="6 8">
    <name type="scientific">Dorea formicigenerans</name>
    <dbReference type="NCBI Taxonomy" id="39486"/>
    <lineage>
        <taxon>Bacteria</taxon>
        <taxon>Bacillati</taxon>
        <taxon>Bacillota</taxon>
        <taxon>Clostridia</taxon>
        <taxon>Lachnospirales</taxon>
        <taxon>Lachnospiraceae</taxon>
        <taxon>Dorea</taxon>
    </lineage>
</organism>
<dbReference type="EMBL" id="QSHK01000018">
    <property type="protein sequence ID" value="RHC02684.1"/>
    <property type="molecule type" value="Genomic_DNA"/>
</dbReference>
<dbReference type="InterPro" id="IPR011006">
    <property type="entry name" value="CheY-like_superfamily"/>
</dbReference>
<reference evidence="8 9" key="1">
    <citation type="submission" date="2018-08" db="EMBL/GenBank/DDBJ databases">
        <title>A genome reference for cultivated species of the human gut microbiota.</title>
        <authorList>
            <person name="Zou Y."/>
            <person name="Xue W."/>
            <person name="Luo G."/>
        </authorList>
    </citation>
    <scope>NUCLEOTIDE SEQUENCE [LARGE SCALE GENOMIC DNA]</scope>
    <source>
        <strain evidence="6 8">AF19-4AC</strain>
        <strain evidence="7 9">AM37-5</strain>
    </source>
</reference>
<dbReference type="Gene3D" id="2.40.50.1020">
    <property type="entry name" value="LytTr DNA-binding domain"/>
    <property type="match status" value="1"/>
</dbReference>
<dbReference type="PROSITE" id="PS50930">
    <property type="entry name" value="HTH_LYTTR"/>
    <property type="match status" value="1"/>
</dbReference>
<dbReference type="Proteomes" id="UP000283630">
    <property type="component" value="Unassembled WGS sequence"/>
</dbReference>
<dbReference type="Gene3D" id="3.40.50.2300">
    <property type="match status" value="1"/>
</dbReference>
<dbReference type="SMART" id="SM00448">
    <property type="entry name" value="REC"/>
    <property type="match status" value="1"/>
</dbReference>
<dbReference type="InterPro" id="IPR001789">
    <property type="entry name" value="Sig_transdc_resp-reg_receiver"/>
</dbReference>
<dbReference type="AlphaFoldDB" id="A0A412MBW2"/>
<feature type="domain" description="Response regulatory" evidence="4">
    <location>
        <begin position="9"/>
        <end position="127"/>
    </location>
</feature>
<evidence type="ECO:0000259" key="5">
    <source>
        <dbReference type="PROSITE" id="PS50930"/>
    </source>
</evidence>
<dbReference type="RefSeq" id="WP_118145499.1">
    <property type="nucleotide sequence ID" value="NZ_QRWH01000012.1"/>
</dbReference>
<dbReference type="InterPro" id="IPR046947">
    <property type="entry name" value="LytR-like"/>
</dbReference>
<name>A0A412MBW2_9FIRM</name>
<keyword evidence="3" id="KW-0597">Phosphoprotein</keyword>
<dbReference type="SUPFAM" id="SSF52172">
    <property type="entry name" value="CheY-like"/>
    <property type="match status" value="1"/>
</dbReference>
<dbReference type="Proteomes" id="UP000284742">
    <property type="component" value="Unassembled WGS sequence"/>
</dbReference>
<dbReference type="Pfam" id="PF00072">
    <property type="entry name" value="Response_reg"/>
    <property type="match status" value="1"/>
</dbReference>
<dbReference type="PANTHER" id="PTHR37299:SF1">
    <property type="entry name" value="STAGE 0 SPORULATION PROTEIN A HOMOLOG"/>
    <property type="match status" value="1"/>
</dbReference>
<gene>
    <name evidence="7" type="ORF">DW860_15670</name>
    <name evidence="6" type="ORF">DWX53_11700</name>
</gene>
<comment type="function">
    <text evidence="2">May play the central regulatory role in sporulation. It may be an element of the effector pathway responsible for the activation of sporulation genes in response to nutritional stress. Spo0A may act in concert with spo0H (a sigma factor) to control the expression of some genes that are critical to the sporulation process.</text>
</comment>
<feature type="domain" description="HTH LytTR-type" evidence="5">
    <location>
        <begin position="137"/>
        <end position="237"/>
    </location>
</feature>
<evidence type="ECO:0000256" key="1">
    <source>
        <dbReference type="ARBA" id="ARBA00018672"/>
    </source>
</evidence>
<proteinExistence type="predicted"/>
<evidence type="ECO:0000256" key="2">
    <source>
        <dbReference type="ARBA" id="ARBA00024867"/>
    </source>
</evidence>
<keyword evidence="6" id="KW-0238">DNA-binding</keyword>
<evidence type="ECO:0000256" key="3">
    <source>
        <dbReference type="PROSITE-ProRule" id="PRU00169"/>
    </source>
</evidence>
<accession>A0A412MBW2</accession>
<dbReference type="SMART" id="SM00850">
    <property type="entry name" value="LytTR"/>
    <property type="match status" value="1"/>
</dbReference>
<comment type="caution">
    <text evidence="6">The sequence shown here is derived from an EMBL/GenBank/DDBJ whole genome shotgun (WGS) entry which is preliminary data.</text>
</comment>
<evidence type="ECO:0000313" key="9">
    <source>
        <dbReference type="Proteomes" id="UP000284742"/>
    </source>
</evidence>
<dbReference type="InterPro" id="IPR007492">
    <property type="entry name" value="LytTR_DNA-bd_dom"/>
</dbReference>
<dbReference type="PANTHER" id="PTHR37299">
    <property type="entry name" value="TRANSCRIPTIONAL REGULATOR-RELATED"/>
    <property type="match status" value="1"/>
</dbReference>
<evidence type="ECO:0000313" key="7">
    <source>
        <dbReference type="EMBL" id="RHC02684.1"/>
    </source>
</evidence>
<sequence>MNKQNKNICIHVCDDNPVAIEKAIKITKDLLNEEGLAAEIITYEDGNQFTERYKERKDELLILDIDMPGKSGLDILKEFEIHCKNNRVILLTAYDNLALQSLMYGPFQIVRKDLMEIDLEKAIRRFLRIRNEQNAQLEIKEDGMQRVVDIKDIFYIEKRRNYSYIYLKDRRCVKVRKNLRDYEFELAGKGLVRVHAGYMVAMKYCAKIEKGQIVMEDGTEIPISRDRKNMVKEQFMISRRK</sequence>
<dbReference type="EMBL" id="QRWH01000012">
    <property type="protein sequence ID" value="RGT07679.1"/>
    <property type="molecule type" value="Genomic_DNA"/>
</dbReference>
<evidence type="ECO:0000313" key="8">
    <source>
        <dbReference type="Proteomes" id="UP000283630"/>
    </source>
</evidence>
<dbReference type="PROSITE" id="PS50110">
    <property type="entry name" value="RESPONSE_REGULATORY"/>
    <property type="match status" value="1"/>
</dbReference>
<protein>
    <recommendedName>
        <fullName evidence="1">Stage 0 sporulation protein A homolog</fullName>
    </recommendedName>
</protein>
<dbReference type="GO" id="GO:0000156">
    <property type="term" value="F:phosphorelay response regulator activity"/>
    <property type="evidence" value="ECO:0007669"/>
    <property type="project" value="InterPro"/>
</dbReference>
<dbReference type="GO" id="GO:0003677">
    <property type="term" value="F:DNA binding"/>
    <property type="evidence" value="ECO:0007669"/>
    <property type="project" value="UniProtKB-KW"/>
</dbReference>
<dbReference type="Pfam" id="PF04397">
    <property type="entry name" value="LytTR"/>
    <property type="match status" value="1"/>
</dbReference>
<feature type="modified residue" description="4-aspartylphosphate" evidence="3">
    <location>
        <position position="64"/>
    </location>
</feature>
<evidence type="ECO:0000259" key="4">
    <source>
        <dbReference type="PROSITE" id="PS50110"/>
    </source>
</evidence>
<dbReference type="CDD" id="cd00156">
    <property type="entry name" value="REC"/>
    <property type="match status" value="1"/>
</dbReference>